<dbReference type="EMBL" id="NEVH01021928">
    <property type="protein sequence ID" value="PNF19277.1"/>
    <property type="molecule type" value="Genomic_DNA"/>
</dbReference>
<gene>
    <name evidence="1" type="ORF">B7P43_G07503</name>
</gene>
<reference evidence="1 2" key="1">
    <citation type="submission" date="2017-12" db="EMBL/GenBank/DDBJ databases">
        <title>Hemimetabolous genomes reveal molecular basis of termite eusociality.</title>
        <authorList>
            <person name="Harrison M.C."/>
            <person name="Jongepier E."/>
            <person name="Robertson H.M."/>
            <person name="Arning N."/>
            <person name="Bitard-Feildel T."/>
            <person name="Chao H."/>
            <person name="Childers C.P."/>
            <person name="Dinh H."/>
            <person name="Doddapaneni H."/>
            <person name="Dugan S."/>
            <person name="Gowin J."/>
            <person name="Greiner C."/>
            <person name="Han Y."/>
            <person name="Hu H."/>
            <person name="Hughes D.S.T."/>
            <person name="Huylmans A.-K."/>
            <person name="Kemena C."/>
            <person name="Kremer L.P.M."/>
            <person name="Lee S.L."/>
            <person name="Lopez-Ezquerra A."/>
            <person name="Mallet L."/>
            <person name="Monroy-Kuhn J.M."/>
            <person name="Moser A."/>
            <person name="Murali S.C."/>
            <person name="Muzny D.M."/>
            <person name="Otani S."/>
            <person name="Piulachs M.-D."/>
            <person name="Poelchau M."/>
            <person name="Qu J."/>
            <person name="Schaub F."/>
            <person name="Wada-Katsumata A."/>
            <person name="Worley K.C."/>
            <person name="Xie Q."/>
            <person name="Ylla G."/>
            <person name="Poulsen M."/>
            <person name="Gibbs R.A."/>
            <person name="Schal C."/>
            <person name="Richards S."/>
            <person name="Belles X."/>
            <person name="Korb J."/>
            <person name="Bornberg-Bauer E."/>
        </authorList>
    </citation>
    <scope>NUCLEOTIDE SEQUENCE [LARGE SCALE GENOMIC DNA]</scope>
    <source>
        <tissue evidence="1">Whole body</tissue>
    </source>
</reference>
<dbReference type="GO" id="GO:0035861">
    <property type="term" value="C:site of double-strand break"/>
    <property type="evidence" value="ECO:0007669"/>
    <property type="project" value="TreeGrafter"/>
</dbReference>
<dbReference type="GO" id="GO:0000014">
    <property type="term" value="F:single-stranded DNA endodeoxyribonuclease activity"/>
    <property type="evidence" value="ECO:0007669"/>
    <property type="project" value="TreeGrafter"/>
</dbReference>
<name>A0A2J7PSF8_9NEOP</name>
<dbReference type="STRING" id="105785.A0A2J7PSF8"/>
<dbReference type="GO" id="GO:0044774">
    <property type="term" value="P:mitotic DNA integrity checkpoint signaling"/>
    <property type="evidence" value="ECO:0007669"/>
    <property type="project" value="TreeGrafter"/>
</dbReference>
<dbReference type="GO" id="GO:0015074">
    <property type="term" value="P:DNA integration"/>
    <property type="evidence" value="ECO:0007669"/>
    <property type="project" value="TreeGrafter"/>
</dbReference>
<evidence type="ECO:0008006" key="3">
    <source>
        <dbReference type="Google" id="ProtNLM"/>
    </source>
</evidence>
<dbReference type="GO" id="GO:0005634">
    <property type="term" value="C:nucleus"/>
    <property type="evidence" value="ECO:0007669"/>
    <property type="project" value="TreeGrafter"/>
</dbReference>
<proteinExistence type="predicted"/>
<dbReference type="GO" id="GO:0003697">
    <property type="term" value="F:single-stranded DNA binding"/>
    <property type="evidence" value="ECO:0007669"/>
    <property type="project" value="TreeGrafter"/>
</dbReference>
<dbReference type="PANTHER" id="PTHR46060">
    <property type="entry name" value="MARINER MOS1 TRANSPOSASE-LIKE PROTEIN"/>
    <property type="match status" value="1"/>
</dbReference>
<dbReference type="GO" id="GO:0046975">
    <property type="term" value="F:histone H3K36 methyltransferase activity"/>
    <property type="evidence" value="ECO:0007669"/>
    <property type="project" value="TreeGrafter"/>
</dbReference>
<sequence length="117" mass="13418">MMFLKQEQWSWIKIECTRGCTARHCHQGLQEACGESALPYRPVARWVKAFNEGRQNVADMHWPGHPTVSEEEVYALSTLLESDQCHTIHELARETGLVHTTVLHILKEHVGMRKIAS</sequence>
<dbReference type="GO" id="GO:0003690">
    <property type="term" value="F:double-stranded DNA binding"/>
    <property type="evidence" value="ECO:0007669"/>
    <property type="project" value="TreeGrafter"/>
</dbReference>
<dbReference type="InterPro" id="IPR052709">
    <property type="entry name" value="Transposase-MT_Hybrid"/>
</dbReference>
<keyword evidence="2" id="KW-1185">Reference proteome</keyword>
<evidence type="ECO:0000313" key="2">
    <source>
        <dbReference type="Proteomes" id="UP000235965"/>
    </source>
</evidence>
<dbReference type="GO" id="GO:0044547">
    <property type="term" value="F:DNA topoisomerase binding"/>
    <property type="evidence" value="ECO:0007669"/>
    <property type="project" value="TreeGrafter"/>
</dbReference>
<dbReference type="GO" id="GO:0000793">
    <property type="term" value="C:condensed chromosome"/>
    <property type="evidence" value="ECO:0007669"/>
    <property type="project" value="TreeGrafter"/>
</dbReference>
<accession>A0A2J7PSF8</accession>
<comment type="caution">
    <text evidence="1">The sequence shown here is derived from an EMBL/GenBank/DDBJ whole genome shotgun (WGS) entry which is preliminary data.</text>
</comment>
<dbReference type="AlphaFoldDB" id="A0A2J7PSF8"/>
<dbReference type="GO" id="GO:0006303">
    <property type="term" value="P:double-strand break repair via nonhomologous end joining"/>
    <property type="evidence" value="ECO:0007669"/>
    <property type="project" value="TreeGrafter"/>
</dbReference>
<dbReference type="PANTHER" id="PTHR46060:SF2">
    <property type="entry name" value="HISTONE-LYSINE N-METHYLTRANSFERASE SETMAR"/>
    <property type="match status" value="1"/>
</dbReference>
<organism evidence="1 2">
    <name type="scientific">Cryptotermes secundus</name>
    <dbReference type="NCBI Taxonomy" id="105785"/>
    <lineage>
        <taxon>Eukaryota</taxon>
        <taxon>Metazoa</taxon>
        <taxon>Ecdysozoa</taxon>
        <taxon>Arthropoda</taxon>
        <taxon>Hexapoda</taxon>
        <taxon>Insecta</taxon>
        <taxon>Pterygota</taxon>
        <taxon>Neoptera</taxon>
        <taxon>Polyneoptera</taxon>
        <taxon>Dictyoptera</taxon>
        <taxon>Blattodea</taxon>
        <taxon>Blattoidea</taxon>
        <taxon>Termitoidae</taxon>
        <taxon>Kalotermitidae</taxon>
        <taxon>Cryptotermitinae</taxon>
        <taxon>Cryptotermes</taxon>
    </lineage>
</organism>
<protein>
    <recommendedName>
        <fullName evidence="3">Mos1 transposase HTH domain-containing protein</fullName>
    </recommendedName>
</protein>
<evidence type="ECO:0000313" key="1">
    <source>
        <dbReference type="EMBL" id="PNF19277.1"/>
    </source>
</evidence>
<dbReference type="GO" id="GO:0000729">
    <property type="term" value="P:DNA double-strand break processing"/>
    <property type="evidence" value="ECO:0007669"/>
    <property type="project" value="TreeGrafter"/>
</dbReference>
<dbReference type="Proteomes" id="UP000235965">
    <property type="component" value="Unassembled WGS sequence"/>
</dbReference>
<dbReference type="GO" id="GO:0031297">
    <property type="term" value="P:replication fork processing"/>
    <property type="evidence" value="ECO:0007669"/>
    <property type="project" value="TreeGrafter"/>
</dbReference>
<dbReference type="InParanoid" id="A0A2J7PSF8"/>
<dbReference type="GO" id="GO:0042800">
    <property type="term" value="F:histone H3K4 methyltransferase activity"/>
    <property type="evidence" value="ECO:0007669"/>
    <property type="project" value="TreeGrafter"/>
</dbReference>